<reference evidence="7 8" key="1">
    <citation type="submission" date="2020-03" db="EMBL/GenBank/DDBJ databases">
        <authorList>
            <person name="Lai Q."/>
        </authorList>
    </citation>
    <scope>NUCLEOTIDE SEQUENCE [LARGE SCALE GENOMIC DNA]</scope>
    <source>
        <strain evidence="7 8">CCUG 25036</strain>
    </source>
</reference>
<dbReference type="EMBL" id="JAARLZ010000017">
    <property type="protein sequence ID" value="NII08968.1"/>
    <property type="molecule type" value="Genomic_DNA"/>
</dbReference>
<proteinExistence type="predicted"/>
<keyword evidence="3 6" id="KW-0812">Transmembrane</keyword>
<feature type="transmembrane region" description="Helical" evidence="6">
    <location>
        <begin position="88"/>
        <end position="107"/>
    </location>
</feature>
<dbReference type="RefSeq" id="WP_166952758.1">
    <property type="nucleotide sequence ID" value="NZ_JAARLZ010000017.1"/>
</dbReference>
<feature type="transmembrane region" description="Helical" evidence="6">
    <location>
        <begin position="336"/>
        <end position="357"/>
    </location>
</feature>
<sequence>MTLVRTNIIANYLGQAWQALVAIAFVPMYADALGIEAFGLVGVMLSLQAMALLLDMGLGGVVNRELARRSALEGTQASMRSFVRTLEWVIWPVALVIALIISTMAYWMASEWLHPKELSVQQATHAIRMMGIAIALQWPAAFYTNALSGLERQPAANVVNAVFATLRSAGAVAVLLLVDRSVQAFMIWQAVVGTTHSLLTAGMVWRALPPGRARFVLQELVATKRFAAGLVGITALSIALTQLDRLLLSTLRPLQEVGYFTLAITVAAGLGRLIQPMFNAVYPRFSRLVAAGDATALRELYKSSTRYLCIVVASATAVLIAFPHATLLLWTGDTKAADIVAMPLAILVAGTFLNGLMNLPYAMQLAHGWTRLTIGTNLLALTISVPLGIYVIGTYGVDGAAYLWLVTNLVLLTVGLPLMHRRLLPGELAGWLRDTVLPPTLTAACVAALCAWITPSLQRNFQGLACLVLVSALTLLSASLSVTESRRRLFALMDRVPRHR</sequence>
<feature type="transmembrane region" description="Helical" evidence="6">
    <location>
        <begin position="257"/>
        <end position="274"/>
    </location>
</feature>
<dbReference type="AlphaFoldDB" id="A0A7X5UED7"/>
<feature type="transmembrane region" description="Helical" evidence="6">
    <location>
        <begin position="127"/>
        <end position="146"/>
    </location>
</feature>
<evidence type="ECO:0000256" key="6">
    <source>
        <dbReference type="SAM" id="Phobius"/>
    </source>
</evidence>
<evidence type="ECO:0000256" key="2">
    <source>
        <dbReference type="ARBA" id="ARBA00022475"/>
    </source>
</evidence>
<feature type="transmembrane region" description="Helical" evidence="6">
    <location>
        <begin position="158"/>
        <end position="178"/>
    </location>
</feature>
<feature type="transmembrane region" description="Helical" evidence="6">
    <location>
        <begin position="399"/>
        <end position="419"/>
    </location>
</feature>
<accession>A0A7X5UED7</accession>
<dbReference type="InterPro" id="IPR002797">
    <property type="entry name" value="Polysacc_synth"/>
</dbReference>
<feature type="transmembrane region" description="Helical" evidence="6">
    <location>
        <begin position="431"/>
        <end position="455"/>
    </location>
</feature>
<feature type="transmembrane region" description="Helical" evidence="6">
    <location>
        <begin position="12"/>
        <end position="30"/>
    </location>
</feature>
<feature type="transmembrane region" description="Helical" evidence="6">
    <location>
        <begin position="184"/>
        <end position="205"/>
    </location>
</feature>
<comment type="subcellular location">
    <subcellularLocation>
        <location evidence="1">Cell membrane</location>
        <topology evidence="1">Multi-pass membrane protein</topology>
    </subcellularLocation>
</comment>
<dbReference type="Pfam" id="PF01943">
    <property type="entry name" value="Polysacc_synt"/>
    <property type="match status" value="1"/>
</dbReference>
<feature type="transmembrane region" description="Helical" evidence="6">
    <location>
        <begin position="369"/>
        <end position="393"/>
    </location>
</feature>
<organism evidence="7 8">
    <name type="scientific">Luteibacter anthropi</name>
    <dbReference type="NCBI Taxonomy" id="564369"/>
    <lineage>
        <taxon>Bacteria</taxon>
        <taxon>Pseudomonadati</taxon>
        <taxon>Pseudomonadota</taxon>
        <taxon>Gammaproteobacteria</taxon>
        <taxon>Lysobacterales</taxon>
        <taxon>Rhodanobacteraceae</taxon>
        <taxon>Luteibacter</taxon>
    </lineage>
</organism>
<name>A0A7X5UED7_9GAMM</name>
<feature type="transmembrane region" description="Helical" evidence="6">
    <location>
        <begin position="226"/>
        <end position="245"/>
    </location>
</feature>
<keyword evidence="5 6" id="KW-0472">Membrane</keyword>
<dbReference type="GO" id="GO:0005886">
    <property type="term" value="C:plasma membrane"/>
    <property type="evidence" value="ECO:0007669"/>
    <property type="project" value="UniProtKB-SubCell"/>
</dbReference>
<protein>
    <submittedName>
        <fullName evidence="7">Oligosaccharide flippase family protein</fullName>
    </submittedName>
</protein>
<keyword evidence="8" id="KW-1185">Reference proteome</keyword>
<evidence type="ECO:0000256" key="3">
    <source>
        <dbReference type="ARBA" id="ARBA00022692"/>
    </source>
</evidence>
<dbReference type="PANTHER" id="PTHR30250:SF26">
    <property type="entry name" value="PSMA PROTEIN"/>
    <property type="match status" value="1"/>
</dbReference>
<dbReference type="InterPro" id="IPR050833">
    <property type="entry name" value="Poly_Biosynth_Transport"/>
</dbReference>
<dbReference type="Proteomes" id="UP000490980">
    <property type="component" value="Unassembled WGS sequence"/>
</dbReference>
<feature type="transmembrane region" description="Helical" evidence="6">
    <location>
        <begin position="307"/>
        <end position="330"/>
    </location>
</feature>
<evidence type="ECO:0000313" key="8">
    <source>
        <dbReference type="Proteomes" id="UP000490980"/>
    </source>
</evidence>
<evidence type="ECO:0000256" key="1">
    <source>
        <dbReference type="ARBA" id="ARBA00004651"/>
    </source>
</evidence>
<dbReference type="PANTHER" id="PTHR30250">
    <property type="entry name" value="PST FAMILY PREDICTED COLANIC ACID TRANSPORTER"/>
    <property type="match status" value="1"/>
</dbReference>
<evidence type="ECO:0000256" key="5">
    <source>
        <dbReference type="ARBA" id="ARBA00023136"/>
    </source>
</evidence>
<gene>
    <name evidence="7" type="ORF">HBF25_21505</name>
</gene>
<feature type="transmembrane region" description="Helical" evidence="6">
    <location>
        <begin position="461"/>
        <end position="483"/>
    </location>
</feature>
<keyword evidence="4 6" id="KW-1133">Transmembrane helix</keyword>
<evidence type="ECO:0000313" key="7">
    <source>
        <dbReference type="EMBL" id="NII08968.1"/>
    </source>
</evidence>
<keyword evidence="2" id="KW-1003">Cell membrane</keyword>
<feature type="transmembrane region" description="Helical" evidence="6">
    <location>
        <begin position="42"/>
        <end position="62"/>
    </location>
</feature>
<evidence type="ECO:0000256" key="4">
    <source>
        <dbReference type="ARBA" id="ARBA00022989"/>
    </source>
</evidence>
<comment type="caution">
    <text evidence="7">The sequence shown here is derived from an EMBL/GenBank/DDBJ whole genome shotgun (WGS) entry which is preliminary data.</text>
</comment>